<organism evidence="4">
    <name type="scientific">Hemiselmis andersenii</name>
    <name type="common">Cryptophyte alga</name>
    <dbReference type="NCBI Taxonomy" id="464988"/>
    <lineage>
        <taxon>Eukaryota</taxon>
        <taxon>Cryptophyceae</taxon>
        <taxon>Cryptomonadales</taxon>
        <taxon>Hemiselmidaceae</taxon>
        <taxon>Hemiselmis</taxon>
    </lineage>
</organism>
<comment type="catalytic activity">
    <reaction evidence="1">
        <text>O-phospho-L-threonyl-[protein] + H2O = L-threonyl-[protein] + phosphate</text>
        <dbReference type="Rhea" id="RHEA:47004"/>
        <dbReference type="Rhea" id="RHEA-COMP:11060"/>
        <dbReference type="Rhea" id="RHEA-COMP:11605"/>
        <dbReference type="ChEBI" id="CHEBI:15377"/>
        <dbReference type="ChEBI" id="CHEBI:30013"/>
        <dbReference type="ChEBI" id="CHEBI:43474"/>
        <dbReference type="ChEBI" id="CHEBI:61977"/>
        <dbReference type="EC" id="3.1.3.16"/>
    </reaction>
</comment>
<comment type="cofactor">
    <cofactor evidence="1">
        <name>Mg(2+)</name>
        <dbReference type="ChEBI" id="CHEBI:18420"/>
    </cofactor>
</comment>
<dbReference type="GO" id="GO:0004722">
    <property type="term" value="F:protein serine/threonine phosphatase activity"/>
    <property type="evidence" value="ECO:0007669"/>
    <property type="project" value="UniProtKB-EC"/>
</dbReference>
<proteinExistence type="inferred from homology"/>
<keyword evidence="1" id="KW-0378">Hydrolase</keyword>
<keyword evidence="1" id="KW-0479">Metal-binding</keyword>
<dbReference type="EMBL" id="HBFK01003067">
    <property type="protein sequence ID" value="CAD8735374.1"/>
    <property type="molecule type" value="Transcribed_RNA"/>
</dbReference>
<feature type="signal peptide" evidence="2">
    <location>
        <begin position="1"/>
        <end position="24"/>
    </location>
</feature>
<keyword evidence="1" id="KW-0904">Protein phosphatase</keyword>
<dbReference type="Gene3D" id="3.60.40.10">
    <property type="entry name" value="PPM-type phosphatase domain"/>
    <property type="match status" value="1"/>
</dbReference>
<protein>
    <recommendedName>
        <fullName evidence="1">Protein phosphatase</fullName>
        <ecNumber evidence="1">3.1.3.16</ecNumber>
    </recommendedName>
</protein>
<dbReference type="InterPro" id="IPR001932">
    <property type="entry name" value="PPM-type_phosphatase-like_dom"/>
</dbReference>
<dbReference type="InterPro" id="IPR036457">
    <property type="entry name" value="PPM-type-like_dom_sf"/>
</dbReference>
<evidence type="ECO:0000256" key="1">
    <source>
        <dbReference type="RuleBase" id="RU366020"/>
    </source>
</evidence>
<dbReference type="SMART" id="SM00332">
    <property type="entry name" value="PP2Cc"/>
    <property type="match status" value="1"/>
</dbReference>
<dbReference type="SUPFAM" id="SSF81606">
    <property type="entry name" value="PP2C-like"/>
    <property type="match status" value="1"/>
</dbReference>
<gene>
    <name evidence="4" type="ORF">HAND1043_LOCUS1865</name>
</gene>
<name>A0A6T8H4W7_HEMAN</name>
<dbReference type="AlphaFoldDB" id="A0A6T8H4W7"/>
<dbReference type="InterPro" id="IPR039123">
    <property type="entry name" value="PPTC7"/>
</dbReference>
<evidence type="ECO:0000259" key="3">
    <source>
        <dbReference type="PROSITE" id="PS51746"/>
    </source>
</evidence>
<reference evidence="4" key="1">
    <citation type="submission" date="2021-01" db="EMBL/GenBank/DDBJ databases">
        <authorList>
            <person name="Corre E."/>
            <person name="Pelletier E."/>
            <person name="Niang G."/>
            <person name="Scheremetjew M."/>
            <person name="Finn R."/>
            <person name="Kale V."/>
            <person name="Holt S."/>
            <person name="Cochrane G."/>
            <person name="Meng A."/>
            <person name="Brown T."/>
            <person name="Cohen L."/>
        </authorList>
    </citation>
    <scope>NUCLEOTIDE SEQUENCE</scope>
    <source>
        <strain evidence="4">CCMP441</strain>
    </source>
</reference>
<comment type="cofactor">
    <cofactor evidence="1">
        <name>Mn(2+)</name>
        <dbReference type="ChEBI" id="CHEBI:29035"/>
    </cofactor>
</comment>
<feature type="chain" id="PRO_5030159759" description="Protein phosphatase" evidence="2">
    <location>
        <begin position="25"/>
        <end position="365"/>
    </location>
</feature>
<sequence>MANPTASAAPRLAILLLSLSLCSAFSPSLSPLSLRRSVSPALSPSRIEGKRVTRSVGGGCTSVRMGFLDALKELAMPTEIADTADRAPEVAAASGPLAFAAGVSEIADPRHPMEDAWFVAESEIGMFDGVSGAMKSDNQDGIYSFMLSSMTQRMIMNQKVKRGVVDTANALEFACSALADSLSCGASTACVAHFDTTVPGYTTLQGVNVGDSGLSVVRRSADDGTLKVVWKTNPQQHFFNCPFQLGGSSPDSPDQAMKFKVPLQAGDLLVVATDGFYDNVYENQMIDLLEYTRDQDATSIAQALVGFARQQQEDPSILVPYGVEAQQAGERWSGGKLDDTCVMVLRMYNPNDAQAADSEPQAAAA</sequence>
<dbReference type="EC" id="3.1.3.16" evidence="1"/>
<evidence type="ECO:0000313" key="4">
    <source>
        <dbReference type="EMBL" id="CAD8735374.1"/>
    </source>
</evidence>
<dbReference type="PANTHER" id="PTHR12320:SF1">
    <property type="entry name" value="PROTEIN PHOSPHATASE PTC7 HOMOLOG"/>
    <property type="match status" value="1"/>
</dbReference>
<dbReference type="GO" id="GO:0046872">
    <property type="term" value="F:metal ion binding"/>
    <property type="evidence" value="ECO:0007669"/>
    <property type="project" value="UniProtKB-UniRule"/>
</dbReference>
<accession>A0A6T8H4W7</accession>
<keyword evidence="2" id="KW-0732">Signal</keyword>
<dbReference type="PROSITE" id="PS51746">
    <property type="entry name" value="PPM_2"/>
    <property type="match status" value="1"/>
</dbReference>
<feature type="domain" description="PPM-type phosphatase" evidence="3">
    <location>
        <begin position="100"/>
        <end position="347"/>
    </location>
</feature>
<dbReference type="PANTHER" id="PTHR12320">
    <property type="entry name" value="PROTEIN PHOSPHATASE 2C"/>
    <property type="match status" value="1"/>
</dbReference>
<keyword evidence="1" id="KW-0460">Magnesium</keyword>
<comment type="similarity">
    <text evidence="1">Belongs to the PP2C family.</text>
</comment>
<comment type="catalytic activity">
    <reaction evidence="1">
        <text>O-phospho-L-seryl-[protein] + H2O = L-seryl-[protein] + phosphate</text>
        <dbReference type="Rhea" id="RHEA:20629"/>
        <dbReference type="Rhea" id="RHEA-COMP:9863"/>
        <dbReference type="Rhea" id="RHEA-COMP:11604"/>
        <dbReference type="ChEBI" id="CHEBI:15377"/>
        <dbReference type="ChEBI" id="CHEBI:29999"/>
        <dbReference type="ChEBI" id="CHEBI:43474"/>
        <dbReference type="ChEBI" id="CHEBI:83421"/>
        <dbReference type="EC" id="3.1.3.16"/>
    </reaction>
</comment>
<evidence type="ECO:0000256" key="2">
    <source>
        <dbReference type="SAM" id="SignalP"/>
    </source>
</evidence>
<keyword evidence="1" id="KW-0464">Manganese</keyword>